<gene>
    <name evidence="4" type="ORF">K1X11_010210</name>
</gene>
<evidence type="ECO:0000256" key="1">
    <source>
        <dbReference type="ARBA" id="ARBA00006285"/>
    </source>
</evidence>
<dbReference type="Proteomes" id="UP000738431">
    <property type="component" value="Chromosome"/>
</dbReference>
<dbReference type="InterPro" id="IPR038901">
    <property type="entry name" value="HEXDC-like"/>
</dbReference>
<comment type="similarity">
    <text evidence="1">Belongs to the glycosyl hydrolase 20 family.</text>
</comment>
<reference evidence="4 5" key="1">
    <citation type="submission" date="2021-08" db="EMBL/GenBank/DDBJ databases">
        <authorList>
            <person name="Zhang D."/>
            <person name="Zhang A."/>
            <person name="Wang L."/>
        </authorList>
    </citation>
    <scope>NUCLEOTIDE SEQUENCE [LARGE SCALE GENOMIC DNA]</scope>
    <source>
        <strain evidence="4 5">WL0086</strain>
    </source>
</reference>
<feature type="domain" description="Glycoside hydrolase family 20 catalytic" evidence="3">
    <location>
        <begin position="3"/>
        <end position="196"/>
    </location>
</feature>
<name>A0ABZ1CDZ3_9BACT</name>
<protein>
    <submittedName>
        <fullName evidence="4">Family 20 glycosylhydrolase</fullName>
    </submittedName>
</protein>
<keyword evidence="5" id="KW-1185">Reference proteome</keyword>
<reference evidence="4 5" key="2">
    <citation type="submission" date="2023-12" db="EMBL/GenBank/DDBJ databases">
        <title>Description of an unclassified Opitutus bacterium of Verrucomicrobiota.</title>
        <authorList>
            <person name="Zhang D.-F."/>
        </authorList>
    </citation>
    <scope>NUCLEOTIDE SEQUENCE [LARGE SCALE GENOMIC DNA]</scope>
    <source>
        <strain evidence="4 5">WL0086</strain>
    </source>
</reference>
<dbReference type="EMBL" id="CP139781">
    <property type="protein sequence ID" value="WRQ89779.1"/>
    <property type="molecule type" value="Genomic_DNA"/>
</dbReference>
<dbReference type="InterPro" id="IPR015883">
    <property type="entry name" value="Glyco_hydro_20_cat"/>
</dbReference>
<evidence type="ECO:0000313" key="4">
    <source>
        <dbReference type="EMBL" id="WRQ89779.1"/>
    </source>
</evidence>
<sequence length="641" mass="74071">MIRAFQWDLARQVERLDWLLAQLPKYSKWGYNELYLHLEDAVDYPSLPGVARRDAYSWRQLTRLVTTAQAHGIGVVPIVNLLGHTQYLIKTPEWRDLNELRAADGSPLPEGQICPSHPRTLEVATKLLDDIAPLCTAGKVHVGLDESFVIGRHPLAREDVATLGLGGYFARYVNELHRLCTDRQLQMGIWADMLVLFPDAIAELPAGIAAYDWYYYAFGRSPRFEAQNFRAYDLAPKLRARGIDYWGCPMNGAFRHEPLPVFGDRLANAQSWWRRCRQVGASGFLVTGWEPNRLALETTMVVDAAIASLWLDDEDIDQVSMLERGFTRVYGKRQARERARLMMACDERAFSGYARWETHLHWDSCQGRDGAALYAADERFFARALHQPLPSVFAASLQWRHYLAARDRLIRHQAQLVHRARRLVHRDRRALLPRLVNMAIDELAAFRELHDRCRATVDTMWLSTRRQSQPNPNRRILSDDLVRLRELQGWWKKTQRDDTQLATASPVTGRWQLRLLVHTTHPNLQAVTVEIQQPDGSWRLELQRYLIEFRNHAARRRARLRHWLSLPLDSADTPVRIGLCGLGTFSISDTHLTDGVTEWRPSGRYRRVKLGQTKDPVSIVEVDRTQARATWQPRWVTQLQR</sequence>
<dbReference type="InterPro" id="IPR017853">
    <property type="entry name" value="GH"/>
</dbReference>
<dbReference type="PANTHER" id="PTHR21040:SF8">
    <property type="entry name" value="BCDNA.GH04120"/>
    <property type="match status" value="1"/>
</dbReference>
<keyword evidence="2" id="KW-0378">Hydrolase</keyword>
<evidence type="ECO:0000256" key="2">
    <source>
        <dbReference type="ARBA" id="ARBA00022801"/>
    </source>
</evidence>
<dbReference type="Pfam" id="PF00728">
    <property type="entry name" value="Glyco_hydro_20"/>
    <property type="match status" value="1"/>
</dbReference>
<dbReference type="PANTHER" id="PTHR21040">
    <property type="entry name" value="BCDNA.GH04120"/>
    <property type="match status" value="1"/>
</dbReference>
<accession>A0ABZ1CDZ3</accession>
<proteinExistence type="inferred from homology"/>
<dbReference type="Gene3D" id="3.20.20.80">
    <property type="entry name" value="Glycosidases"/>
    <property type="match status" value="1"/>
</dbReference>
<dbReference type="SUPFAM" id="SSF51445">
    <property type="entry name" value="(Trans)glycosidases"/>
    <property type="match status" value="1"/>
</dbReference>
<evidence type="ECO:0000259" key="3">
    <source>
        <dbReference type="Pfam" id="PF00728"/>
    </source>
</evidence>
<evidence type="ECO:0000313" key="5">
    <source>
        <dbReference type="Proteomes" id="UP000738431"/>
    </source>
</evidence>
<dbReference type="RefSeq" id="WP_221032236.1">
    <property type="nucleotide sequence ID" value="NZ_CP139781.1"/>
</dbReference>
<organism evidence="4 5">
    <name type="scientific">Actomonas aquatica</name>
    <dbReference type="NCBI Taxonomy" id="2866162"/>
    <lineage>
        <taxon>Bacteria</taxon>
        <taxon>Pseudomonadati</taxon>
        <taxon>Verrucomicrobiota</taxon>
        <taxon>Opitutia</taxon>
        <taxon>Opitutales</taxon>
        <taxon>Opitutaceae</taxon>
        <taxon>Actomonas</taxon>
    </lineage>
</organism>